<dbReference type="RefSeq" id="WP_011422129.1">
    <property type="nucleotide sequence ID" value="NC_007760.1"/>
</dbReference>
<dbReference type="AlphaFoldDB" id="Q2IE41"/>
<evidence type="ECO:0000256" key="1">
    <source>
        <dbReference type="SAM" id="Phobius"/>
    </source>
</evidence>
<protein>
    <submittedName>
        <fullName evidence="2">Uncharacterized protein</fullName>
    </submittedName>
</protein>
<evidence type="ECO:0000313" key="3">
    <source>
        <dbReference type="Proteomes" id="UP000001935"/>
    </source>
</evidence>
<dbReference type="EMBL" id="CP000251">
    <property type="protein sequence ID" value="ABC82847.1"/>
    <property type="molecule type" value="Genomic_DNA"/>
</dbReference>
<gene>
    <name evidence="2" type="ordered locus">Adeh_3078</name>
</gene>
<name>Q2IE41_ANADE</name>
<keyword evidence="1" id="KW-0472">Membrane</keyword>
<dbReference type="HOGENOM" id="CLU_2630394_0_0_7"/>
<evidence type="ECO:0000313" key="2">
    <source>
        <dbReference type="EMBL" id="ABC82847.1"/>
    </source>
</evidence>
<feature type="transmembrane region" description="Helical" evidence="1">
    <location>
        <begin position="6"/>
        <end position="25"/>
    </location>
</feature>
<reference evidence="2" key="1">
    <citation type="submission" date="2006-01" db="EMBL/GenBank/DDBJ databases">
        <title>Complete sequence of Anaeromyxobacter dehalogenans 2CP-C.</title>
        <authorList>
            <consortium name="US DOE Joint Genome Institute"/>
            <person name="Copeland A."/>
            <person name="Lucas S."/>
            <person name="Lapidus A."/>
            <person name="Barry K."/>
            <person name="Detter J.C."/>
            <person name="Glavina T."/>
            <person name="Hammon N."/>
            <person name="Israni S."/>
            <person name="Pitluck S."/>
            <person name="Brettin T."/>
            <person name="Bruce D."/>
            <person name="Han C."/>
            <person name="Tapia R."/>
            <person name="Gilna P."/>
            <person name="Kiss H."/>
            <person name="Schmutz J."/>
            <person name="Larimer F."/>
            <person name="Land M."/>
            <person name="Kyrpides N."/>
            <person name="Anderson I."/>
            <person name="Sanford R.A."/>
            <person name="Ritalahti K.M."/>
            <person name="Thomas H.S."/>
            <person name="Kirby J.R."/>
            <person name="Zhulin I.B."/>
            <person name="Loeffler F.E."/>
            <person name="Richardson P."/>
        </authorList>
    </citation>
    <scope>NUCLEOTIDE SEQUENCE</scope>
    <source>
        <strain evidence="2">2CP-C</strain>
    </source>
</reference>
<accession>Q2IE41</accession>
<dbReference type="KEGG" id="ade:Adeh_3078"/>
<proteinExistence type="predicted"/>
<keyword evidence="1" id="KW-1133">Transmembrane helix</keyword>
<sequence>MTGLALPLTIVVSMVVSLAAVLLAGRRRRARTALSLPAGMRALASNVRTVSALGADLALPRGRGSLRPSVTLTALR</sequence>
<dbReference type="STRING" id="290397.Adeh_3078"/>
<keyword evidence="1" id="KW-0812">Transmembrane</keyword>
<dbReference type="Proteomes" id="UP000001935">
    <property type="component" value="Chromosome"/>
</dbReference>
<organism evidence="2 3">
    <name type="scientific">Anaeromyxobacter dehalogenans (strain 2CP-C)</name>
    <dbReference type="NCBI Taxonomy" id="290397"/>
    <lineage>
        <taxon>Bacteria</taxon>
        <taxon>Pseudomonadati</taxon>
        <taxon>Myxococcota</taxon>
        <taxon>Myxococcia</taxon>
        <taxon>Myxococcales</taxon>
        <taxon>Cystobacterineae</taxon>
        <taxon>Anaeromyxobacteraceae</taxon>
        <taxon>Anaeromyxobacter</taxon>
    </lineage>
</organism>